<protein>
    <recommendedName>
        <fullName evidence="3">HTH CENPB-type domain-containing protein</fullName>
    </recommendedName>
</protein>
<reference evidence="4 5" key="1">
    <citation type="journal article" date="2019" name="Sci. Rep.">
        <title>Orb-weaving spider Araneus ventricosus genome elucidates the spidroin gene catalogue.</title>
        <authorList>
            <person name="Kono N."/>
            <person name="Nakamura H."/>
            <person name="Ohtoshi R."/>
            <person name="Moran D.A.P."/>
            <person name="Shinohara A."/>
            <person name="Yoshida Y."/>
            <person name="Fujiwara M."/>
            <person name="Mori M."/>
            <person name="Tomita M."/>
            <person name="Arakawa K."/>
        </authorList>
    </citation>
    <scope>NUCLEOTIDE SEQUENCE [LARGE SCALE GENOMIC DNA]</scope>
</reference>
<evidence type="ECO:0000256" key="2">
    <source>
        <dbReference type="ARBA" id="ARBA00023125"/>
    </source>
</evidence>
<dbReference type="GO" id="GO:0005634">
    <property type="term" value="C:nucleus"/>
    <property type="evidence" value="ECO:0007669"/>
    <property type="project" value="UniProtKB-SubCell"/>
</dbReference>
<dbReference type="EMBL" id="BGPR01006637">
    <property type="protein sequence ID" value="GBN20601.1"/>
    <property type="molecule type" value="Genomic_DNA"/>
</dbReference>
<organism evidence="4 5">
    <name type="scientific">Araneus ventricosus</name>
    <name type="common">Orbweaver spider</name>
    <name type="synonym">Epeira ventricosa</name>
    <dbReference type="NCBI Taxonomy" id="182803"/>
    <lineage>
        <taxon>Eukaryota</taxon>
        <taxon>Metazoa</taxon>
        <taxon>Ecdysozoa</taxon>
        <taxon>Arthropoda</taxon>
        <taxon>Chelicerata</taxon>
        <taxon>Arachnida</taxon>
        <taxon>Araneae</taxon>
        <taxon>Araneomorphae</taxon>
        <taxon>Entelegynae</taxon>
        <taxon>Araneoidea</taxon>
        <taxon>Araneidae</taxon>
        <taxon>Araneus</taxon>
    </lineage>
</organism>
<dbReference type="SUPFAM" id="SSF46689">
    <property type="entry name" value="Homeodomain-like"/>
    <property type="match status" value="1"/>
</dbReference>
<keyword evidence="5" id="KW-1185">Reference proteome</keyword>
<dbReference type="Pfam" id="PF03221">
    <property type="entry name" value="HTH_Tnp_Tc5"/>
    <property type="match status" value="1"/>
</dbReference>
<gene>
    <name evidence="4" type="ORF">AVEN_211220_1</name>
</gene>
<dbReference type="AlphaFoldDB" id="A0A4Y2M0U9"/>
<evidence type="ECO:0000259" key="3">
    <source>
        <dbReference type="Pfam" id="PF03221"/>
    </source>
</evidence>
<dbReference type="Proteomes" id="UP000499080">
    <property type="component" value="Unassembled WGS sequence"/>
</dbReference>
<proteinExistence type="predicted"/>
<dbReference type="GO" id="GO:0003677">
    <property type="term" value="F:DNA binding"/>
    <property type="evidence" value="ECO:0007669"/>
    <property type="project" value="UniProtKB-KW"/>
</dbReference>
<dbReference type="OrthoDB" id="5919228at2759"/>
<dbReference type="Gene3D" id="1.10.10.60">
    <property type="entry name" value="Homeodomain-like"/>
    <property type="match status" value="1"/>
</dbReference>
<dbReference type="InterPro" id="IPR009057">
    <property type="entry name" value="Homeodomain-like_sf"/>
</dbReference>
<comment type="subcellular location">
    <subcellularLocation>
        <location evidence="1">Nucleus</location>
    </subcellularLocation>
</comment>
<keyword evidence="2" id="KW-0238">DNA-binding</keyword>
<evidence type="ECO:0000256" key="1">
    <source>
        <dbReference type="ARBA" id="ARBA00004123"/>
    </source>
</evidence>
<evidence type="ECO:0000313" key="4">
    <source>
        <dbReference type="EMBL" id="GBN20601.1"/>
    </source>
</evidence>
<feature type="domain" description="HTH CENPB-type" evidence="3">
    <location>
        <begin position="6"/>
        <end position="44"/>
    </location>
</feature>
<evidence type="ECO:0000313" key="5">
    <source>
        <dbReference type="Proteomes" id="UP000499080"/>
    </source>
</evidence>
<comment type="caution">
    <text evidence="4">The sequence shown here is derived from an EMBL/GenBank/DDBJ whole genome shotgun (WGS) entry which is preliminary data.</text>
</comment>
<sequence length="144" mass="16298">MKTSTYEDLDKAMVLWFNQQTAAGIPVSGAVCAAKAKHFFEEHKIPFDFNATKDLRNLDCSENVDEAAVEQWINEDSTLECCEDLSDDDIVFRVTCGSEEARNFVECSESDEENLVTHQKLNHDYSLVQTEELITGSKKMKAHL</sequence>
<name>A0A4Y2M0U9_ARAVE</name>
<accession>A0A4Y2M0U9</accession>
<dbReference type="InterPro" id="IPR006600">
    <property type="entry name" value="HTH_CenpB_DNA-bd_dom"/>
</dbReference>